<sequence length="621" mass="68884">MRDDDDREIALQLRNQLLDLGGRDRIESRGRLVEKQHGRFDRDGASDAETLLLAAGKAKSALVQLFLHFAPERRFRQCRFDADVHFRLGKLLIEPDAESDVFIDRHGERRGLLEHHADLGAQIVQIDILGENVAAVQQNLARNRLARIEIVHPVESAQQRGLTATRRADEGGDRILADIHIHALQNAMAVLIGEIEVLHLKFRERTDIRLGNGVLPRLCVDALEIAVAHVHGLIPIVRAAASLAAPTQDTGKDVEDEDGNGDDQRAGPGQLFEILARIGGECVDGHRQRGDRTGQARIHEFAIAGREEKRRCFAADTGDSQQDAGEDARPGGTVDHHHHGLPARRTERGGRLAKRIWHQQQHVLGRAVDDREGDQRQREDAGDGGVAVHGNDHGAVDEYADDDRGCGQQDVVDELGKLGELRAVGIFHQIGAGENADRRGDQDGAARDQHGTVDCVDQSTTRTLGRDRHGEDVEAERRYTTINQAHKDHAEKEYAEDSREKAQGHHHPVLPIAPRDEVLTNCIFHRFAPQSESPRPIIHLASASTQKERTNRSRPSAIRLDNCRPSASPKLLAIWAEMVVDGEMIDDCRRLTEPTTKVTAMVSPSARPRPSMMPPTRPRRV</sequence>
<feature type="compositionally biased region" description="Basic and acidic residues" evidence="1">
    <location>
        <begin position="435"/>
        <end position="451"/>
    </location>
</feature>
<dbReference type="AlphaFoldDB" id="N6V4C3"/>
<gene>
    <name evidence="2" type="ORF">RHSP_17315</name>
</gene>
<feature type="compositionally biased region" description="Basic and acidic residues" evidence="1">
    <location>
        <begin position="464"/>
        <end position="503"/>
    </location>
</feature>
<dbReference type="EMBL" id="AQHN01000077">
    <property type="protein sequence ID" value="ENN85907.1"/>
    <property type="molecule type" value="Genomic_DNA"/>
</dbReference>
<feature type="region of interest" description="Disordered" evidence="1">
    <location>
        <begin position="367"/>
        <end position="393"/>
    </location>
</feature>
<feature type="compositionally biased region" description="Low complexity" evidence="1">
    <location>
        <begin position="601"/>
        <end position="610"/>
    </location>
</feature>
<feature type="compositionally biased region" description="Basic and acidic residues" evidence="1">
    <location>
        <begin position="367"/>
        <end position="381"/>
    </location>
</feature>
<evidence type="ECO:0000313" key="3">
    <source>
        <dbReference type="Proteomes" id="UP000012429"/>
    </source>
</evidence>
<protein>
    <submittedName>
        <fullName evidence="2">Uncharacterized protein</fullName>
    </submittedName>
</protein>
<organism evidence="2 3">
    <name type="scientific">Rhizobium freirei PRF 81</name>
    <dbReference type="NCBI Taxonomy" id="363754"/>
    <lineage>
        <taxon>Bacteria</taxon>
        <taxon>Pseudomonadati</taxon>
        <taxon>Pseudomonadota</taxon>
        <taxon>Alphaproteobacteria</taxon>
        <taxon>Hyphomicrobiales</taxon>
        <taxon>Rhizobiaceae</taxon>
        <taxon>Rhizobium/Agrobacterium group</taxon>
        <taxon>Rhizobium</taxon>
    </lineage>
</organism>
<feature type="region of interest" description="Disordered" evidence="1">
    <location>
        <begin position="314"/>
        <end position="349"/>
    </location>
</feature>
<feature type="region of interest" description="Disordered" evidence="1">
    <location>
        <begin position="601"/>
        <end position="621"/>
    </location>
</feature>
<feature type="compositionally biased region" description="Pro residues" evidence="1">
    <location>
        <begin position="611"/>
        <end position="621"/>
    </location>
</feature>
<keyword evidence="3" id="KW-1185">Reference proteome</keyword>
<feature type="region of interest" description="Disordered" evidence="1">
    <location>
        <begin position="245"/>
        <end position="267"/>
    </location>
</feature>
<name>N6V4C3_9HYPH</name>
<evidence type="ECO:0000256" key="1">
    <source>
        <dbReference type="SAM" id="MobiDB-lite"/>
    </source>
</evidence>
<comment type="caution">
    <text evidence="2">The sequence shown here is derived from an EMBL/GenBank/DDBJ whole genome shotgun (WGS) entry which is preliminary data.</text>
</comment>
<dbReference type="Proteomes" id="UP000012429">
    <property type="component" value="Unassembled WGS sequence"/>
</dbReference>
<evidence type="ECO:0000313" key="2">
    <source>
        <dbReference type="EMBL" id="ENN85907.1"/>
    </source>
</evidence>
<dbReference type="AntiFam" id="ANF00095">
    <property type="entry name" value="Shadow ORF (opposite ABC transporters)"/>
</dbReference>
<dbReference type="AntiFam" id="ANF00142">
    <property type="entry name" value="Shadow ORF (opposite yadG)"/>
</dbReference>
<feature type="region of interest" description="Disordered" evidence="1">
    <location>
        <begin position="434"/>
        <end position="508"/>
    </location>
</feature>
<reference evidence="2 3" key="1">
    <citation type="journal article" date="2012" name="BMC Genomics">
        <title>Genomic basis of broad host range and environmental adaptability of Rhizobium tropici CIAT 899 and Rhizobium sp. PRF 81 which are used in inoculants for common bean (Phaseolus vulgaris L.).</title>
        <authorList>
            <person name="Ormeno-Orrillo E."/>
            <person name="Menna P."/>
            <person name="Almeida L.G."/>
            <person name="Ollero F.J."/>
            <person name="Nicolas M.F."/>
            <person name="Pains Rodrigues E."/>
            <person name="Shigueyoshi Nakatani A."/>
            <person name="Silva Batista J.S."/>
            <person name="Oliveira Chueire L.M."/>
            <person name="Souza R.C."/>
            <person name="Ribeiro Vasconcelos A.T."/>
            <person name="Megias M."/>
            <person name="Hungria M."/>
            <person name="Martinez-Romero E."/>
        </authorList>
    </citation>
    <scope>NUCLEOTIDE SEQUENCE [LARGE SCALE GENOMIC DNA]</scope>
    <source>
        <strain evidence="2 3">PRF 81</strain>
    </source>
</reference>
<proteinExistence type="predicted"/>
<accession>N6V4C3</accession>